<proteinExistence type="predicted"/>
<organism evidence="2">
    <name type="scientific">Opuntia streptacantha</name>
    <name type="common">Prickly pear cactus</name>
    <name type="synonym">Opuntia cardona</name>
    <dbReference type="NCBI Taxonomy" id="393608"/>
    <lineage>
        <taxon>Eukaryota</taxon>
        <taxon>Viridiplantae</taxon>
        <taxon>Streptophyta</taxon>
        <taxon>Embryophyta</taxon>
        <taxon>Tracheophyta</taxon>
        <taxon>Spermatophyta</taxon>
        <taxon>Magnoliopsida</taxon>
        <taxon>eudicotyledons</taxon>
        <taxon>Gunneridae</taxon>
        <taxon>Pentapetalae</taxon>
        <taxon>Caryophyllales</taxon>
        <taxon>Cactineae</taxon>
        <taxon>Cactaceae</taxon>
        <taxon>Opuntioideae</taxon>
        <taxon>Opuntia</taxon>
    </lineage>
</organism>
<sequence>MHILLHIDISTWGNTIGLNKSNKPYQEKITTVYTSRDYTRHSKQILIFDIHCFSMTDRNKIRKNIEAIKRINSWPQIPTSYNLHDHQTNHSHKKRTRPPSMPTAKLPTTPEAAELSSEGEDDGDFLSLDASVAASATGAMSGAGAGAGMGGISVPKIASGRRTLST</sequence>
<accession>A0A7C8ZAG7</accession>
<name>A0A7C8ZAG7_OPUST</name>
<reference evidence="2" key="2">
    <citation type="submission" date="2020-07" db="EMBL/GenBank/DDBJ databases">
        <authorList>
            <person name="Vera ALvarez R."/>
            <person name="Arias-Moreno D.M."/>
            <person name="Jimenez-Jacinto V."/>
            <person name="Jimenez-Bremont J.F."/>
            <person name="Swaminathan K."/>
            <person name="Moose S.P."/>
            <person name="Guerrero-Gonzalez M.L."/>
            <person name="Marino-Ramirez L."/>
            <person name="Landsman D."/>
            <person name="Rodriguez-Kessler M."/>
            <person name="Delgado-Sanchez P."/>
        </authorList>
    </citation>
    <scope>NUCLEOTIDE SEQUENCE</scope>
    <source>
        <tissue evidence="2">Cladode</tissue>
    </source>
</reference>
<feature type="compositionally biased region" description="Gly residues" evidence="1">
    <location>
        <begin position="141"/>
        <end position="151"/>
    </location>
</feature>
<dbReference type="AlphaFoldDB" id="A0A7C8ZAG7"/>
<feature type="region of interest" description="Disordered" evidence="1">
    <location>
        <begin position="79"/>
        <end position="122"/>
    </location>
</feature>
<evidence type="ECO:0000256" key="1">
    <source>
        <dbReference type="SAM" id="MobiDB-lite"/>
    </source>
</evidence>
<dbReference type="EMBL" id="GISG01108929">
    <property type="protein sequence ID" value="MBA4638274.1"/>
    <property type="molecule type" value="Transcribed_RNA"/>
</dbReference>
<evidence type="ECO:0000313" key="2">
    <source>
        <dbReference type="EMBL" id="MBA4638274.1"/>
    </source>
</evidence>
<reference evidence="2" key="1">
    <citation type="journal article" date="2013" name="J. Plant Res.">
        <title>Effect of fungi and light on seed germination of three Opuntia species from semiarid lands of central Mexico.</title>
        <authorList>
            <person name="Delgado-Sanchez P."/>
            <person name="Jimenez-Bremont J.F."/>
            <person name="Guerrero-Gonzalez Mde L."/>
            <person name="Flores J."/>
        </authorList>
    </citation>
    <scope>NUCLEOTIDE SEQUENCE</scope>
    <source>
        <tissue evidence="2">Cladode</tissue>
    </source>
</reference>
<protein>
    <submittedName>
        <fullName evidence="2">Uncharacterized protein</fullName>
    </submittedName>
</protein>
<feature type="region of interest" description="Disordered" evidence="1">
    <location>
        <begin position="137"/>
        <end position="166"/>
    </location>
</feature>